<dbReference type="GO" id="GO:0032153">
    <property type="term" value="C:cell division site"/>
    <property type="evidence" value="ECO:0007669"/>
    <property type="project" value="TreeGrafter"/>
</dbReference>
<organism evidence="7 8">
    <name type="scientific">Leptospira hartskeerlii</name>
    <dbReference type="NCBI Taxonomy" id="2023177"/>
    <lineage>
        <taxon>Bacteria</taxon>
        <taxon>Pseudomonadati</taxon>
        <taxon>Spirochaetota</taxon>
        <taxon>Spirochaetia</taxon>
        <taxon>Leptospirales</taxon>
        <taxon>Leptospiraceae</taxon>
        <taxon>Leptospira</taxon>
    </lineage>
</organism>
<feature type="transmembrane region" description="Helical" evidence="6">
    <location>
        <begin position="444"/>
        <end position="466"/>
    </location>
</feature>
<feature type="transmembrane region" description="Helical" evidence="6">
    <location>
        <begin position="116"/>
        <end position="136"/>
    </location>
</feature>
<dbReference type="PANTHER" id="PTHR30474:SF1">
    <property type="entry name" value="PEPTIDOGLYCAN GLYCOSYLTRANSFERASE MRDB"/>
    <property type="match status" value="1"/>
</dbReference>
<gene>
    <name evidence="7" type="ORF">CH357_18080</name>
</gene>
<dbReference type="AlphaFoldDB" id="A0A2M9X8L4"/>
<dbReference type="InterPro" id="IPR001182">
    <property type="entry name" value="FtsW/RodA"/>
</dbReference>
<evidence type="ECO:0000256" key="4">
    <source>
        <dbReference type="ARBA" id="ARBA00022989"/>
    </source>
</evidence>
<keyword evidence="5 6" id="KW-0472">Membrane</keyword>
<keyword evidence="4 6" id="KW-1133">Transmembrane helix</keyword>
<feature type="transmembrane region" description="Helical" evidence="6">
    <location>
        <begin position="478"/>
        <end position="499"/>
    </location>
</feature>
<comment type="caution">
    <text evidence="7">The sequence shown here is derived from an EMBL/GenBank/DDBJ whole genome shotgun (WGS) entry which is preliminary data.</text>
</comment>
<feature type="transmembrane region" description="Helical" evidence="6">
    <location>
        <begin position="413"/>
        <end position="432"/>
    </location>
</feature>
<reference evidence="7 8" key="1">
    <citation type="submission" date="2017-07" db="EMBL/GenBank/DDBJ databases">
        <title>Leptospira spp. isolated from tropical soils.</title>
        <authorList>
            <person name="Thibeaux R."/>
            <person name="Iraola G."/>
            <person name="Ferres I."/>
            <person name="Bierque E."/>
            <person name="Girault D."/>
            <person name="Soupe-Gilbert M.-E."/>
            <person name="Picardeau M."/>
            <person name="Goarant C."/>
        </authorList>
    </citation>
    <scope>NUCLEOTIDE SEQUENCE [LARGE SCALE GENOMIC DNA]</scope>
    <source>
        <strain evidence="7 8">MCA1-C-A1</strain>
    </source>
</reference>
<dbReference type="Pfam" id="PF01098">
    <property type="entry name" value="FTSW_RODA_SPOVE"/>
    <property type="match status" value="1"/>
</dbReference>
<evidence type="ECO:0000256" key="6">
    <source>
        <dbReference type="SAM" id="Phobius"/>
    </source>
</evidence>
<evidence type="ECO:0000256" key="2">
    <source>
        <dbReference type="ARBA" id="ARBA00022692"/>
    </source>
</evidence>
<accession>A0A2M9X8L4</accession>
<feature type="transmembrane region" description="Helical" evidence="6">
    <location>
        <begin position="48"/>
        <end position="66"/>
    </location>
</feature>
<comment type="subcellular location">
    <subcellularLocation>
        <location evidence="1">Membrane</location>
        <topology evidence="1">Multi-pass membrane protein</topology>
    </subcellularLocation>
</comment>
<dbReference type="GO" id="GO:0051301">
    <property type="term" value="P:cell division"/>
    <property type="evidence" value="ECO:0007669"/>
    <property type="project" value="InterPro"/>
</dbReference>
<dbReference type="GO" id="GO:0005886">
    <property type="term" value="C:plasma membrane"/>
    <property type="evidence" value="ECO:0007669"/>
    <property type="project" value="TreeGrafter"/>
</dbReference>
<dbReference type="GO" id="GO:0008360">
    <property type="term" value="P:regulation of cell shape"/>
    <property type="evidence" value="ECO:0007669"/>
    <property type="project" value="UniProtKB-KW"/>
</dbReference>
<dbReference type="InterPro" id="IPR011923">
    <property type="entry name" value="RodA/MrdB"/>
</dbReference>
<name>A0A2M9X8L4_9LEPT</name>
<keyword evidence="8" id="KW-1185">Reference proteome</keyword>
<feature type="transmembrane region" description="Helical" evidence="6">
    <location>
        <begin position="73"/>
        <end position="96"/>
    </location>
</feature>
<dbReference type="RefSeq" id="WP_100708170.1">
    <property type="nucleotide sequence ID" value="NZ_NPDL01000012.1"/>
</dbReference>
<feature type="transmembrane region" description="Helical" evidence="6">
    <location>
        <begin position="143"/>
        <end position="161"/>
    </location>
</feature>
<protein>
    <submittedName>
        <fullName evidence="7">Rod shape-determining protein RodA</fullName>
    </submittedName>
</protein>
<feature type="transmembrane region" description="Helical" evidence="6">
    <location>
        <begin position="12"/>
        <end position="32"/>
    </location>
</feature>
<evidence type="ECO:0000256" key="5">
    <source>
        <dbReference type="ARBA" id="ARBA00023136"/>
    </source>
</evidence>
<dbReference type="NCBIfam" id="TIGR02210">
    <property type="entry name" value="rodA_shape"/>
    <property type="match status" value="1"/>
</dbReference>
<proteinExistence type="predicted"/>
<feature type="transmembrane region" description="Helical" evidence="6">
    <location>
        <begin position="191"/>
        <end position="208"/>
    </location>
</feature>
<evidence type="ECO:0000256" key="3">
    <source>
        <dbReference type="ARBA" id="ARBA00022960"/>
    </source>
</evidence>
<feature type="transmembrane region" description="Helical" evidence="6">
    <location>
        <begin position="167"/>
        <end position="184"/>
    </location>
</feature>
<evidence type="ECO:0000256" key="1">
    <source>
        <dbReference type="ARBA" id="ARBA00004141"/>
    </source>
</evidence>
<evidence type="ECO:0000313" key="8">
    <source>
        <dbReference type="Proteomes" id="UP000232196"/>
    </source>
</evidence>
<keyword evidence="3" id="KW-0133">Cell shape</keyword>
<dbReference type="Proteomes" id="UP000232196">
    <property type="component" value="Unassembled WGS sequence"/>
</dbReference>
<sequence>MMSDRSIDRIDYFLVGSVIIVVICSVLTLYSQEYNFDDPSAGLMSHKWFKQLLFFLGGLVIMWFVSRINYQLIGAYALFIYGFAILLLALTLVKWIGYLPSSRGARSWIKIGPFLLQASEFAKLATVILLGQYLVLKEKEMKKLVVLVIPFGIVLLPMALILLQPDFGTAVSFLPILFTMLFLGGADYFHIGSFITFGGISLVLPMYVEYSKLTLLNDILAFLQRTGKTDLLSVVNRLGGKTWQVLDGKEVAGANLTPKTIAALREVFDQVIDLEGSFIFKLLSNQGLLIGLGATLIIFSIIMILLRIARGSKTLRSYYIPLGILGISLISAVVVMKTVPFRENQVIRLTAFLNPDEFKQDAGYQLRASKPAVGSGKLVGKGFLNAEMTEGKIPHVPESSTDFIFASWAEQTGFIGSVFLLFFLFSIPLRGLQISYESKDRFGSLLASGIVAMLFYHMAINIGIVLGLLPVTGIPLSFMSYGGSHLLMSMAAVGIILSIKMRKHAN</sequence>
<dbReference type="GO" id="GO:0015648">
    <property type="term" value="F:lipid-linked peptidoglycan transporter activity"/>
    <property type="evidence" value="ECO:0007669"/>
    <property type="project" value="TreeGrafter"/>
</dbReference>
<feature type="transmembrane region" description="Helical" evidence="6">
    <location>
        <begin position="287"/>
        <end position="306"/>
    </location>
</feature>
<evidence type="ECO:0000313" key="7">
    <source>
        <dbReference type="EMBL" id="PJZ24036.1"/>
    </source>
</evidence>
<dbReference type="PANTHER" id="PTHR30474">
    <property type="entry name" value="CELL CYCLE PROTEIN"/>
    <property type="match status" value="1"/>
</dbReference>
<feature type="transmembrane region" description="Helical" evidence="6">
    <location>
        <begin position="318"/>
        <end position="336"/>
    </location>
</feature>
<dbReference type="EMBL" id="NPDN01000011">
    <property type="protein sequence ID" value="PJZ24036.1"/>
    <property type="molecule type" value="Genomic_DNA"/>
</dbReference>
<dbReference type="OrthoDB" id="9812661at2"/>
<keyword evidence="2 6" id="KW-0812">Transmembrane</keyword>